<reference evidence="1" key="1">
    <citation type="submission" date="2021-10" db="EMBL/GenBank/DDBJ databases">
        <title>Streptomyces nigrumlapis sp.nov.,an antimicrobial producing actinobacterium isolated from Black Gobi rocks.</title>
        <authorList>
            <person name="Wen Y."/>
            <person name="Zhang W."/>
            <person name="Liu X.G."/>
        </authorList>
    </citation>
    <scope>NUCLEOTIDE SEQUENCE</scope>
    <source>
        <strain evidence="1">ST13-2-2</strain>
    </source>
</reference>
<accession>A0ABY4MBU1</accession>
<evidence type="ECO:0000313" key="1">
    <source>
        <dbReference type="EMBL" id="UQA94787.1"/>
    </source>
</evidence>
<protein>
    <submittedName>
        <fullName evidence="1">Uncharacterized protein</fullName>
    </submittedName>
</protein>
<evidence type="ECO:0000313" key="2">
    <source>
        <dbReference type="Proteomes" id="UP000830115"/>
    </source>
</evidence>
<organism evidence="1 2">
    <name type="scientific">Streptomyces halobius</name>
    <dbReference type="NCBI Taxonomy" id="2879846"/>
    <lineage>
        <taxon>Bacteria</taxon>
        <taxon>Bacillati</taxon>
        <taxon>Actinomycetota</taxon>
        <taxon>Actinomycetes</taxon>
        <taxon>Kitasatosporales</taxon>
        <taxon>Streptomycetaceae</taxon>
        <taxon>Streptomyces</taxon>
    </lineage>
</organism>
<sequence>MPHWIARLFESLLRLLLPAPGRHRAVAATALPIAEPRAAASAGRLIRVPMVRGEDTVMVRPYLVAYEREQAARRRAEVAA</sequence>
<proteinExistence type="predicted"/>
<dbReference type="RefSeq" id="WP_248865640.1">
    <property type="nucleotide sequence ID" value="NZ_CP086322.1"/>
</dbReference>
<dbReference type="Proteomes" id="UP000830115">
    <property type="component" value="Chromosome"/>
</dbReference>
<keyword evidence="2" id="KW-1185">Reference proteome</keyword>
<gene>
    <name evidence="1" type="ORF">K9S39_25620</name>
</gene>
<dbReference type="EMBL" id="CP086322">
    <property type="protein sequence ID" value="UQA94787.1"/>
    <property type="molecule type" value="Genomic_DNA"/>
</dbReference>
<name>A0ABY4MBU1_9ACTN</name>